<dbReference type="Proteomes" id="UP000464214">
    <property type="component" value="Chromosome"/>
</dbReference>
<feature type="chain" id="PRO_5027012276" evidence="2">
    <location>
        <begin position="21"/>
        <end position="228"/>
    </location>
</feature>
<dbReference type="Gene3D" id="2.40.160.20">
    <property type="match status" value="1"/>
</dbReference>
<gene>
    <name evidence="4" type="ORF">GU926_05625</name>
</gene>
<dbReference type="InterPro" id="IPR011250">
    <property type="entry name" value="OMP/PagP_B-barrel"/>
</dbReference>
<proteinExistence type="predicted"/>
<evidence type="ECO:0000256" key="1">
    <source>
        <dbReference type="ARBA" id="ARBA00022729"/>
    </source>
</evidence>
<evidence type="ECO:0000256" key="2">
    <source>
        <dbReference type="SAM" id="SignalP"/>
    </source>
</evidence>
<feature type="signal peptide" evidence="2">
    <location>
        <begin position="1"/>
        <end position="20"/>
    </location>
</feature>
<protein>
    <submittedName>
        <fullName evidence="4">Outer membrane beta-barrel protein</fullName>
    </submittedName>
</protein>
<accession>A0A6P1P0N5</accession>
<evidence type="ECO:0000259" key="3">
    <source>
        <dbReference type="Pfam" id="PF13505"/>
    </source>
</evidence>
<dbReference type="Pfam" id="PF13505">
    <property type="entry name" value="OMP_b-brl"/>
    <property type="match status" value="1"/>
</dbReference>
<dbReference type="SUPFAM" id="SSF56925">
    <property type="entry name" value="OMPA-like"/>
    <property type="match status" value="1"/>
</dbReference>
<feature type="domain" description="Outer membrane protein beta-barrel" evidence="3">
    <location>
        <begin position="12"/>
        <end position="212"/>
    </location>
</feature>
<dbReference type="EMBL" id="CP047897">
    <property type="protein sequence ID" value="QHL86943.1"/>
    <property type="molecule type" value="Genomic_DNA"/>
</dbReference>
<dbReference type="InterPro" id="IPR027385">
    <property type="entry name" value="Beta-barrel_OMP"/>
</dbReference>
<name>A0A6P1P0N5_9BACT</name>
<dbReference type="RefSeq" id="WP_160689840.1">
    <property type="nucleotide sequence ID" value="NZ_CP047897.1"/>
</dbReference>
<evidence type="ECO:0000313" key="5">
    <source>
        <dbReference type="Proteomes" id="UP000464214"/>
    </source>
</evidence>
<organism evidence="4 5">
    <name type="scientific">Nibribacter ruber</name>
    <dbReference type="NCBI Taxonomy" id="2698458"/>
    <lineage>
        <taxon>Bacteria</taxon>
        <taxon>Pseudomonadati</taxon>
        <taxon>Bacteroidota</taxon>
        <taxon>Cytophagia</taxon>
        <taxon>Cytophagales</taxon>
        <taxon>Hymenobacteraceae</taxon>
        <taxon>Nibribacter</taxon>
    </lineage>
</organism>
<sequence length="228" mass="25087">MRNSICATLICLLFASAASAQTLDSLKTSPPESKWYVGVGLSNINYFVAFKSRSSSGITYQGGNLRPWTTPHLGYRLSDRLNIEVGVGYRRSVVTSAGIYRKEEDGPSFTDEIRNDIRGWVIPVTLQYTPFNPGKRFQLYGTAKLVTVFGSVHNEYSTSGEGAKTINSEANASGVNTYFVGGLLLKYRINKRIDGYIEGNLIQKNLSVGDQSPFFHQPTLGIGLNVKL</sequence>
<dbReference type="AlphaFoldDB" id="A0A6P1P0N5"/>
<keyword evidence="1 2" id="KW-0732">Signal</keyword>
<reference evidence="4 5" key="1">
    <citation type="submission" date="2020-01" db="EMBL/GenBank/DDBJ databases">
        <authorList>
            <person name="Kim M."/>
        </authorList>
    </citation>
    <scope>NUCLEOTIDE SEQUENCE [LARGE SCALE GENOMIC DNA]</scope>
    <source>
        <strain evidence="4 5">BT10</strain>
    </source>
</reference>
<evidence type="ECO:0000313" key="4">
    <source>
        <dbReference type="EMBL" id="QHL86943.1"/>
    </source>
</evidence>
<keyword evidence="5" id="KW-1185">Reference proteome</keyword>
<dbReference type="KEGG" id="nib:GU926_05625"/>